<proteinExistence type="predicted"/>
<reference evidence="2" key="2">
    <citation type="journal article" date="2015" name="Data Brief">
        <title>Shoot transcriptome of the giant reed, Arundo donax.</title>
        <authorList>
            <person name="Barrero R.A."/>
            <person name="Guerrero F.D."/>
            <person name="Moolhuijzen P."/>
            <person name="Goolsby J.A."/>
            <person name="Tidwell J."/>
            <person name="Bellgard S.E."/>
            <person name="Bellgard M.I."/>
        </authorList>
    </citation>
    <scope>NUCLEOTIDE SEQUENCE</scope>
    <source>
        <tissue evidence="2">Shoot tissue taken approximately 20 cm above the soil surface</tissue>
    </source>
</reference>
<evidence type="ECO:0000313" key="2">
    <source>
        <dbReference type="EMBL" id="JAD64530.1"/>
    </source>
</evidence>
<evidence type="ECO:0000256" key="1">
    <source>
        <dbReference type="SAM" id="Phobius"/>
    </source>
</evidence>
<dbReference type="EMBL" id="GBRH01233365">
    <property type="protein sequence ID" value="JAD64530.1"/>
    <property type="molecule type" value="Transcribed_RNA"/>
</dbReference>
<dbReference type="AlphaFoldDB" id="A0A0A9BTM5"/>
<name>A0A0A9BTM5_ARUDO</name>
<protein>
    <submittedName>
        <fullName evidence="2">Uncharacterized protein</fullName>
    </submittedName>
</protein>
<organism evidence="2">
    <name type="scientific">Arundo donax</name>
    <name type="common">Giant reed</name>
    <name type="synonym">Donax arundinaceus</name>
    <dbReference type="NCBI Taxonomy" id="35708"/>
    <lineage>
        <taxon>Eukaryota</taxon>
        <taxon>Viridiplantae</taxon>
        <taxon>Streptophyta</taxon>
        <taxon>Embryophyta</taxon>
        <taxon>Tracheophyta</taxon>
        <taxon>Spermatophyta</taxon>
        <taxon>Magnoliopsida</taxon>
        <taxon>Liliopsida</taxon>
        <taxon>Poales</taxon>
        <taxon>Poaceae</taxon>
        <taxon>PACMAD clade</taxon>
        <taxon>Arundinoideae</taxon>
        <taxon>Arundineae</taxon>
        <taxon>Arundo</taxon>
    </lineage>
</organism>
<feature type="transmembrane region" description="Helical" evidence="1">
    <location>
        <begin position="6"/>
        <end position="24"/>
    </location>
</feature>
<keyword evidence="1" id="KW-0812">Transmembrane</keyword>
<keyword evidence="1" id="KW-0472">Membrane</keyword>
<sequence length="52" mass="5876">MTIYLSIVMFLSEIIINFLVTSYIRILQMDTMHPVSYPAIFSDSDSNSNSVG</sequence>
<keyword evidence="1" id="KW-1133">Transmembrane helix</keyword>
<accession>A0A0A9BTM5</accession>
<reference evidence="2" key="1">
    <citation type="submission" date="2014-09" db="EMBL/GenBank/DDBJ databases">
        <authorList>
            <person name="Magalhaes I.L.F."/>
            <person name="Oliveira U."/>
            <person name="Santos F.R."/>
            <person name="Vidigal T.H.D.A."/>
            <person name="Brescovit A.D."/>
            <person name="Santos A.J."/>
        </authorList>
    </citation>
    <scope>NUCLEOTIDE SEQUENCE</scope>
    <source>
        <tissue evidence="2">Shoot tissue taken approximately 20 cm above the soil surface</tissue>
    </source>
</reference>